<feature type="non-terminal residue" evidence="2">
    <location>
        <position position="1"/>
    </location>
</feature>
<dbReference type="AlphaFoldDB" id="A0A401TJN5"/>
<gene>
    <name evidence="2" type="ORF">chiPu_0026660</name>
</gene>
<name>A0A401TJN5_CHIPU</name>
<comment type="caution">
    <text evidence="2">The sequence shown here is derived from an EMBL/GenBank/DDBJ whole genome shotgun (WGS) entry which is preliminary data.</text>
</comment>
<keyword evidence="3" id="KW-1185">Reference proteome</keyword>
<sequence length="270" mass="28606">AGWSEGFLEGVCLHQLSVMPDIELECVDVVEVLSELVNGHSRPVLPVNGEMVQPMETEQDPQGGGCSDLTSNHRNNPTAESHLHPKERSGRNRREGGVDGHGVVTGLSGSVLTAEKQQLPPFLRETVRDRAPEHSGTEFAGCVVKPRSRGGQCPKAISPWPMAGALAQYVSLSAGTCELPLTQSSGESPASPTEDRVEMVTSTPGYSQVWNVGSGQALCLVPMGQRMGLQHCEGWTKPSAQSLSGHPGGSWPGCGEESEPVPASVYHSPL</sequence>
<organism evidence="2 3">
    <name type="scientific">Chiloscyllium punctatum</name>
    <name type="common">Brownbanded bambooshark</name>
    <name type="synonym">Hemiscyllium punctatum</name>
    <dbReference type="NCBI Taxonomy" id="137246"/>
    <lineage>
        <taxon>Eukaryota</taxon>
        <taxon>Metazoa</taxon>
        <taxon>Chordata</taxon>
        <taxon>Craniata</taxon>
        <taxon>Vertebrata</taxon>
        <taxon>Chondrichthyes</taxon>
        <taxon>Elasmobranchii</taxon>
        <taxon>Galeomorphii</taxon>
        <taxon>Galeoidea</taxon>
        <taxon>Orectolobiformes</taxon>
        <taxon>Hemiscylliidae</taxon>
        <taxon>Chiloscyllium</taxon>
    </lineage>
</organism>
<feature type="region of interest" description="Disordered" evidence="1">
    <location>
        <begin position="55"/>
        <end position="102"/>
    </location>
</feature>
<feature type="compositionally biased region" description="Basic and acidic residues" evidence="1">
    <location>
        <begin position="81"/>
        <end position="98"/>
    </location>
</feature>
<reference evidence="2 3" key="1">
    <citation type="journal article" date="2018" name="Nat. Ecol. Evol.">
        <title>Shark genomes provide insights into elasmobranch evolution and the origin of vertebrates.</title>
        <authorList>
            <person name="Hara Y"/>
            <person name="Yamaguchi K"/>
            <person name="Onimaru K"/>
            <person name="Kadota M"/>
            <person name="Koyanagi M"/>
            <person name="Keeley SD"/>
            <person name="Tatsumi K"/>
            <person name="Tanaka K"/>
            <person name="Motone F"/>
            <person name="Kageyama Y"/>
            <person name="Nozu R"/>
            <person name="Adachi N"/>
            <person name="Nishimura O"/>
            <person name="Nakagawa R"/>
            <person name="Tanegashima C"/>
            <person name="Kiyatake I"/>
            <person name="Matsumoto R"/>
            <person name="Murakumo K"/>
            <person name="Nishida K"/>
            <person name="Terakita A"/>
            <person name="Kuratani S"/>
            <person name="Sato K"/>
            <person name="Hyodo S Kuraku.S."/>
        </authorList>
    </citation>
    <scope>NUCLEOTIDE SEQUENCE [LARGE SCALE GENOMIC DNA]</scope>
</reference>
<evidence type="ECO:0000313" key="3">
    <source>
        <dbReference type="Proteomes" id="UP000287033"/>
    </source>
</evidence>
<accession>A0A401TJN5</accession>
<dbReference type="Proteomes" id="UP000287033">
    <property type="component" value="Unassembled WGS sequence"/>
</dbReference>
<dbReference type="EMBL" id="BEZZ01084894">
    <property type="protein sequence ID" value="GCC42823.1"/>
    <property type="molecule type" value="Genomic_DNA"/>
</dbReference>
<proteinExistence type="predicted"/>
<feature type="compositionally biased region" description="Polar residues" evidence="1">
    <location>
        <begin position="68"/>
        <end position="79"/>
    </location>
</feature>
<protein>
    <submittedName>
        <fullName evidence="2">Uncharacterized protein</fullName>
    </submittedName>
</protein>
<evidence type="ECO:0000256" key="1">
    <source>
        <dbReference type="SAM" id="MobiDB-lite"/>
    </source>
</evidence>
<feature type="region of interest" description="Disordered" evidence="1">
    <location>
        <begin position="237"/>
        <end position="270"/>
    </location>
</feature>
<evidence type="ECO:0000313" key="2">
    <source>
        <dbReference type="EMBL" id="GCC42823.1"/>
    </source>
</evidence>